<evidence type="ECO:0000313" key="4">
    <source>
        <dbReference type="Proteomes" id="UP000749559"/>
    </source>
</evidence>
<name>A0A8J1UHD9_OWEFU</name>
<dbReference type="SUPFAM" id="SSF53474">
    <property type="entry name" value="alpha/beta-Hydrolases"/>
    <property type="match status" value="1"/>
</dbReference>
<dbReference type="InterPro" id="IPR051093">
    <property type="entry name" value="Neuroligin/BSAL"/>
</dbReference>
<proteinExistence type="inferred from homology"/>
<keyword evidence="2" id="KW-0732">Signal</keyword>
<evidence type="ECO:0000256" key="2">
    <source>
        <dbReference type="ARBA" id="ARBA00022729"/>
    </source>
</evidence>
<dbReference type="Proteomes" id="UP000749559">
    <property type="component" value="Unassembled WGS sequence"/>
</dbReference>
<dbReference type="Gene3D" id="3.40.50.1820">
    <property type="entry name" value="alpha/beta hydrolase"/>
    <property type="match status" value="1"/>
</dbReference>
<dbReference type="InterPro" id="IPR019819">
    <property type="entry name" value="Carboxylesterase_B_CS"/>
</dbReference>
<dbReference type="InterPro" id="IPR002018">
    <property type="entry name" value="CarbesteraseB"/>
</dbReference>
<comment type="similarity">
    <text evidence="1">Belongs to the type-B carboxylesterase/lipase family.</text>
</comment>
<dbReference type="PANTHER" id="PTHR43903">
    <property type="entry name" value="NEUROLIGIN"/>
    <property type="match status" value="1"/>
</dbReference>
<dbReference type="PROSITE" id="PS00941">
    <property type="entry name" value="CARBOXYLESTERASE_B_2"/>
    <property type="match status" value="1"/>
</dbReference>
<evidence type="ECO:0000256" key="1">
    <source>
        <dbReference type="ARBA" id="ARBA00005964"/>
    </source>
</evidence>
<organism evidence="3 4">
    <name type="scientific">Owenia fusiformis</name>
    <name type="common">Polychaete worm</name>
    <dbReference type="NCBI Taxonomy" id="6347"/>
    <lineage>
        <taxon>Eukaryota</taxon>
        <taxon>Metazoa</taxon>
        <taxon>Spiralia</taxon>
        <taxon>Lophotrochozoa</taxon>
        <taxon>Annelida</taxon>
        <taxon>Polychaeta</taxon>
        <taxon>Sedentaria</taxon>
        <taxon>Canalipalpata</taxon>
        <taxon>Sabellida</taxon>
        <taxon>Oweniida</taxon>
        <taxon>Oweniidae</taxon>
        <taxon>Owenia</taxon>
    </lineage>
</organism>
<evidence type="ECO:0000313" key="3">
    <source>
        <dbReference type="EMBL" id="CAH1785648.1"/>
    </source>
</evidence>
<dbReference type="OrthoDB" id="408631at2759"/>
<reference evidence="3" key="1">
    <citation type="submission" date="2022-03" db="EMBL/GenBank/DDBJ databases">
        <authorList>
            <person name="Martin C."/>
        </authorList>
    </citation>
    <scope>NUCLEOTIDE SEQUENCE</scope>
</reference>
<dbReference type="AlphaFoldDB" id="A0A8J1UHD9"/>
<dbReference type="EMBL" id="CAIIXF020000006">
    <property type="protein sequence ID" value="CAH1785648.1"/>
    <property type="molecule type" value="Genomic_DNA"/>
</dbReference>
<accession>A0A8J1UHD9</accession>
<gene>
    <name evidence="3" type="ORF">OFUS_LOCUS11670</name>
</gene>
<dbReference type="InterPro" id="IPR029058">
    <property type="entry name" value="AB_hydrolase_fold"/>
</dbReference>
<keyword evidence="4" id="KW-1185">Reference proteome</keyword>
<protein>
    <submittedName>
        <fullName evidence="3">Uncharacterized protein</fullName>
    </submittedName>
</protein>
<comment type="caution">
    <text evidence="3">The sequence shown here is derived from an EMBL/GenBank/DDBJ whole genome shotgun (WGS) entry which is preliminary data.</text>
</comment>
<sequence>MMKVVVLVVLSLGSLIQGDRIVSTRNGKVKGFTDNVYGTNVETFLGIPYAEPPTGNTRFAPTVAKGNWTNTLDANKYSAACPQKPNTVWLNEHLPGFSNFNEDCLYLNVFTPANKWNGPLMGVLVYIHGGSWFEGTSEMYNAGGLARKGVVVVTINYRIGALGWMTTEESDYPGNMGMLDQQMALRWVQNNIALFWGDPTKVTLNGHSVGGASTQYHMMMPASKGLFNNVISSDGVASFSWQNDAPGDQRRYMIALATTLNCSTTSNQVIVDCLRTKDAQTIATISIQGVPSDLSPWRPVVDGTILPKPTTELWTSGDIRKVNHMITSERNIASDQIGRIPGVENGISEATFRAIMMGYGEMFFPKDKVPAIIEMAIFHYNNWQEPKTPATFRTMLRDILGDFLTTMSNTRVRRTYQGRINNTAANLYSVYYGYRTENSPYPAWWGTQHSASTFYIFGDPYNNSVIYQPSNKPSPVTITFTQRDKTMCDKVQALWVNFINTGNPTINSIGGVTLPGFGSQENYLDIDETGNMAAKMKWRNKYFEFFNSHLPNMFKFINAPTTCPVAPTPTSSAASTLSSIILTVSALLAYTA</sequence>
<dbReference type="Pfam" id="PF00135">
    <property type="entry name" value="COesterase"/>
    <property type="match status" value="1"/>
</dbReference>